<name>A0A371F684_MUCPR</name>
<sequence>MRWVTRKGKQSVSHHWYATRSKSKAMENKVEALEQHNQDLKGEMSQLKEQMAQMFQILSQTNAAITAMANQGAMGYAQLGYPNDPPPHNIRDLPYGIPYGWKIEGPAIEEHEKQNAVNNNGAKGEHNTGSGAEPKRRRHPGTK</sequence>
<protein>
    <submittedName>
        <fullName evidence="3">Uncharacterized protein</fullName>
    </submittedName>
</protein>
<dbReference type="AlphaFoldDB" id="A0A371F684"/>
<evidence type="ECO:0000256" key="1">
    <source>
        <dbReference type="SAM" id="Coils"/>
    </source>
</evidence>
<accession>A0A371F684</accession>
<dbReference type="EMBL" id="QJKJ01010437">
    <property type="protein sequence ID" value="RDX73683.1"/>
    <property type="molecule type" value="Genomic_DNA"/>
</dbReference>
<comment type="caution">
    <text evidence="3">The sequence shown here is derived from an EMBL/GenBank/DDBJ whole genome shotgun (WGS) entry which is preliminary data.</text>
</comment>
<feature type="non-terminal residue" evidence="3">
    <location>
        <position position="1"/>
    </location>
</feature>
<dbReference type="Gene3D" id="1.20.5.170">
    <property type="match status" value="1"/>
</dbReference>
<dbReference type="Proteomes" id="UP000257109">
    <property type="component" value="Unassembled WGS sequence"/>
</dbReference>
<gene>
    <name evidence="3" type="ORF">CR513_46673</name>
</gene>
<reference evidence="3" key="1">
    <citation type="submission" date="2018-05" db="EMBL/GenBank/DDBJ databases">
        <title>Draft genome of Mucuna pruriens seed.</title>
        <authorList>
            <person name="Nnadi N.E."/>
            <person name="Vos R."/>
            <person name="Hasami M.H."/>
            <person name="Devisetty U.K."/>
            <person name="Aguiy J.C."/>
        </authorList>
    </citation>
    <scope>NUCLEOTIDE SEQUENCE [LARGE SCALE GENOMIC DNA]</scope>
    <source>
        <strain evidence="3">JCA_2017</strain>
    </source>
</reference>
<feature type="region of interest" description="Disordered" evidence="2">
    <location>
        <begin position="108"/>
        <end position="143"/>
    </location>
</feature>
<evidence type="ECO:0000256" key="2">
    <source>
        <dbReference type="SAM" id="MobiDB-lite"/>
    </source>
</evidence>
<keyword evidence="4" id="KW-1185">Reference proteome</keyword>
<evidence type="ECO:0000313" key="4">
    <source>
        <dbReference type="Proteomes" id="UP000257109"/>
    </source>
</evidence>
<evidence type="ECO:0000313" key="3">
    <source>
        <dbReference type="EMBL" id="RDX73683.1"/>
    </source>
</evidence>
<feature type="coiled-coil region" evidence="1">
    <location>
        <begin position="23"/>
        <end position="57"/>
    </location>
</feature>
<organism evidence="3 4">
    <name type="scientific">Mucuna pruriens</name>
    <name type="common">Velvet bean</name>
    <name type="synonym">Dolichos pruriens</name>
    <dbReference type="NCBI Taxonomy" id="157652"/>
    <lineage>
        <taxon>Eukaryota</taxon>
        <taxon>Viridiplantae</taxon>
        <taxon>Streptophyta</taxon>
        <taxon>Embryophyta</taxon>
        <taxon>Tracheophyta</taxon>
        <taxon>Spermatophyta</taxon>
        <taxon>Magnoliopsida</taxon>
        <taxon>eudicotyledons</taxon>
        <taxon>Gunneridae</taxon>
        <taxon>Pentapetalae</taxon>
        <taxon>rosids</taxon>
        <taxon>fabids</taxon>
        <taxon>Fabales</taxon>
        <taxon>Fabaceae</taxon>
        <taxon>Papilionoideae</taxon>
        <taxon>50 kb inversion clade</taxon>
        <taxon>NPAAA clade</taxon>
        <taxon>indigoferoid/millettioid clade</taxon>
        <taxon>Phaseoleae</taxon>
        <taxon>Mucuna</taxon>
    </lineage>
</organism>
<proteinExistence type="predicted"/>
<keyword evidence="1" id="KW-0175">Coiled coil</keyword>